<evidence type="ECO:0008006" key="3">
    <source>
        <dbReference type="Google" id="ProtNLM"/>
    </source>
</evidence>
<gene>
    <name evidence="1" type="ORF">G114_02144</name>
</gene>
<keyword evidence="2" id="KW-1185">Reference proteome</keyword>
<dbReference type="eggNOG" id="COG3575">
    <property type="taxonomic scope" value="Bacteria"/>
</dbReference>
<accession>N9VQA7</accession>
<dbReference type="RefSeq" id="WP_005346767.1">
    <property type="nucleotide sequence ID" value="NZ_APVG01000003.1"/>
</dbReference>
<dbReference type="InterPro" id="IPR009267">
    <property type="entry name" value="NTP_transf_6"/>
</dbReference>
<reference evidence="1 2" key="1">
    <citation type="journal article" date="2013" name="Genome Announc.">
        <title>Draft Genome Sequence of the Aeromonas diversa Type Strain.</title>
        <authorList>
            <person name="Farfan M."/>
            <person name="Spataro N."/>
            <person name="Sanglas A."/>
            <person name="Albarral V."/>
            <person name="Loren J.G."/>
            <person name="Bosch E."/>
            <person name="Fuste M.C."/>
        </authorList>
    </citation>
    <scope>NUCLEOTIDE SEQUENCE [LARGE SCALE GENOMIC DNA]</scope>
    <source>
        <strain evidence="1 2">2478-85</strain>
    </source>
</reference>
<dbReference type="PATRIC" id="fig|1268237.3.peg.419"/>
<dbReference type="Proteomes" id="UP000023775">
    <property type="component" value="Unassembled WGS sequence"/>
</dbReference>
<dbReference type="PANTHER" id="PTHR39166">
    <property type="entry name" value="BLL1166 PROTEIN"/>
    <property type="match status" value="1"/>
</dbReference>
<dbReference type="OrthoDB" id="9805247at2"/>
<dbReference type="AlphaFoldDB" id="N9VQA7"/>
<dbReference type="Pfam" id="PF06042">
    <property type="entry name" value="NTP_transf_6"/>
    <property type="match status" value="1"/>
</dbReference>
<proteinExistence type="predicted"/>
<evidence type="ECO:0000313" key="2">
    <source>
        <dbReference type="Proteomes" id="UP000023775"/>
    </source>
</evidence>
<comment type="caution">
    <text evidence="1">The sequence shown here is derived from an EMBL/GenBank/DDBJ whole genome shotgun (WGS) entry which is preliminary data.</text>
</comment>
<name>N9VQA7_9GAMM</name>
<dbReference type="EMBL" id="APVG01000003">
    <property type="protein sequence ID" value="ENY73526.1"/>
    <property type="molecule type" value="Genomic_DNA"/>
</dbReference>
<protein>
    <recommendedName>
        <fullName evidence="3">Nitrate reductase</fullName>
    </recommendedName>
</protein>
<organism evidence="1 2">
    <name type="scientific">Aeromonas diversa CDC 2478-85</name>
    <dbReference type="NCBI Taxonomy" id="1268237"/>
    <lineage>
        <taxon>Bacteria</taxon>
        <taxon>Pseudomonadati</taxon>
        <taxon>Pseudomonadota</taxon>
        <taxon>Gammaproteobacteria</taxon>
        <taxon>Aeromonadales</taxon>
        <taxon>Aeromonadaceae</taxon>
        <taxon>Aeromonas</taxon>
    </lineage>
</organism>
<evidence type="ECO:0000313" key="1">
    <source>
        <dbReference type="EMBL" id="ENY73526.1"/>
    </source>
</evidence>
<sequence length="189" mass="21506">MPSSKLVTLTRDLLLASPLHLECLRVARTLALPDWYLGAGFVRNLIWDHLHHNAIATPLKDIDLIYLDPSDPEGRREAEYEAHARTLLPTEHWEVRNQARMHHRQGVPPFASSLDALAHWVELPTCIGARLEQDDSLTLVAPHGIAHNWSLDVAPNPLCRQDPAVFTARVTEKRWQALWPNLQILWPAQ</sequence>
<dbReference type="PANTHER" id="PTHR39166:SF1">
    <property type="entry name" value="BLL1166 PROTEIN"/>
    <property type="match status" value="1"/>
</dbReference>